<dbReference type="GO" id="GO:0005634">
    <property type="term" value="C:nucleus"/>
    <property type="evidence" value="ECO:0007669"/>
    <property type="project" value="TreeGrafter"/>
</dbReference>
<dbReference type="SMART" id="SM00490">
    <property type="entry name" value="HELICc"/>
    <property type="match status" value="1"/>
</dbReference>
<dbReference type="AlphaFoldDB" id="A0A6P7GYD6"/>
<keyword evidence="3" id="KW-0067">ATP-binding</keyword>
<evidence type="ECO:0000256" key="2">
    <source>
        <dbReference type="ARBA" id="ARBA00022801"/>
    </source>
</evidence>
<dbReference type="GO" id="GO:0006281">
    <property type="term" value="P:DNA repair"/>
    <property type="evidence" value="ECO:0007669"/>
    <property type="project" value="TreeGrafter"/>
</dbReference>
<dbReference type="Pfam" id="PF00271">
    <property type="entry name" value="Helicase_C"/>
    <property type="match status" value="1"/>
</dbReference>
<dbReference type="InterPro" id="IPR027417">
    <property type="entry name" value="P-loop_NTPase"/>
</dbReference>
<dbReference type="GO" id="GO:0016787">
    <property type="term" value="F:hydrolase activity"/>
    <property type="evidence" value="ECO:0007669"/>
    <property type="project" value="UniProtKB-KW"/>
</dbReference>
<feature type="domain" description="Helicase C-terminal" evidence="4">
    <location>
        <begin position="97"/>
        <end position="259"/>
    </location>
</feature>
<gene>
    <name evidence="5" type="primary">LOC114344496</name>
</gene>
<dbReference type="PANTHER" id="PTHR45626:SF50">
    <property type="entry name" value="TRANSCRIPTION TERMINATION FACTOR 2"/>
    <property type="match status" value="1"/>
</dbReference>
<keyword evidence="1" id="KW-0547">Nucleotide-binding</keyword>
<dbReference type="CDD" id="cd18793">
    <property type="entry name" value="SF2_C_SNF"/>
    <property type="match status" value="1"/>
</dbReference>
<keyword evidence="2" id="KW-0378">Hydrolase</keyword>
<dbReference type="RefSeq" id="XP_028151132.1">
    <property type="nucleotide sequence ID" value="XM_028295331.1"/>
</dbReference>
<dbReference type="GO" id="GO:0008094">
    <property type="term" value="F:ATP-dependent activity, acting on DNA"/>
    <property type="evidence" value="ECO:0007669"/>
    <property type="project" value="TreeGrafter"/>
</dbReference>
<proteinExistence type="predicted"/>
<dbReference type="InterPro" id="IPR050628">
    <property type="entry name" value="SNF2_RAD54_helicase_TF"/>
</dbReference>
<evidence type="ECO:0000256" key="1">
    <source>
        <dbReference type="ARBA" id="ARBA00022741"/>
    </source>
</evidence>
<dbReference type="InterPro" id="IPR001650">
    <property type="entry name" value="Helicase_C-like"/>
</dbReference>
<dbReference type="GO" id="GO:0005524">
    <property type="term" value="F:ATP binding"/>
    <property type="evidence" value="ECO:0007669"/>
    <property type="project" value="UniProtKB-KW"/>
</dbReference>
<name>A0A6P7GYD6_DIAVI</name>
<dbReference type="PROSITE" id="PS51194">
    <property type="entry name" value="HELICASE_CTER"/>
    <property type="match status" value="1"/>
</dbReference>
<dbReference type="Gene3D" id="3.40.50.300">
    <property type="entry name" value="P-loop containing nucleotide triphosphate hydrolases"/>
    <property type="match status" value="1"/>
</dbReference>
<evidence type="ECO:0000259" key="4">
    <source>
        <dbReference type="PROSITE" id="PS51194"/>
    </source>
</evidence>
<reference evidence="5" key="1">
    <citation type="submission" date="2025-08" db="UniProtKB">
        <authorList>
            <consortium name="RefSeq"/>
        </authorList>
    </citation>
    <scope>IDENTIFICATION</scope>
    <source>
        <tissue evidence="5">Whole insect</tissue>
    </source>
</reference>
<dbReference type="InterPro" id="IPR049730">
    <property type="entry name" value="SNF2/RAD54-like_C"/>
</dbReference>
<dbReference type="PANTHER" id="PTHR45626">
    <property type="entry name" value="TRANSCRIPTION TERMINATION FACTOR 2-RELATED"/>
    <property type="match status" value="1"/>
</dbReference>
<protein>
    <submittedName>
        <fullName evidence="5">Transcription termination factor 2-like isoform X2</fullName>
    </submittedName>
</protein>
<dbReference type="SUPFAM" id="SSF52540">
    <property type="entry name" value="P-loop containing nucleoside triphosphate hydrolases"/>
    <property type="match status" value="1"/>
</dbReference>
<organism evidence="5">
    <name type="scientific">Diabrotica virgifera virgifera</name>
    <name type="common">western corn rootworm</name>
    <dbReference type="NCBI Taxonomy" id="50390"/>
    <lineage>
        <taxon>Eukaryota</taxon>
        <taxon>Metazoa</taxon>
        <taxon>Ecdysozoa</taxon>
        <taxon>Arthropoda</taxon>
        <taxon>Hexapoda</taxon>
        <taxon>Insecta</taxon>
        <taxon>Pterygota</taxon>
        <taxon>Neoptera</taxon>
        <taxon>Endopterygota</taxon>
        <taxon>Coleoptera</taxon>
        <taxon>Polyphaga</taxon>
        <taxon>Cucujiformia</taxon>
        <taxon>Chrysomeloidea</taxon>
        <taxon>Chrysomelidae</taxon>
        <taxon>Galerucinae</taxon>
        <taxon>Diabroticina</taxon>
        <taxon>Diabroticites</taxon>
        <taxon>Diabrotica</taxon>
    </lineage>
</organism>
<evidence type="ECO:0000313" key="5">
    <source>
        <dbReference type="RefSeq" id="XP_028151132.1"/>
    </source>
</evidence>
<accession>A0A6P7GYD6</accession>
<sequence>MHFDSNQSSCKASLIMGRPRNTMSEDSKRLDLNQNKTVYFVYTLLIICRLTINDTEQPGTSEVADDLSEEDTSLKQVVHNVLSPSDPVFSKTWSSSKVEAVIKLLNEKVLTTNDDKAVIVSQWPSFLNLIAYHLEKLNVKYDQLDGSVPVIKRMDMVNKLNNPKDDLRVMLLSLTAGGVGLNLVGANHLILLDLHWNPQLENQAQDRIYRVGQQKPVFVYKFMAEDTVEKKILDLQEKKLGIANALLTGTVQAAKNKLSIDDLKLLFEM</sequence>
<evidence type="ECO:0000256" key="3">
    <source>
        <dbReference type="ARBA" id="ARBA00022840"/>
    </source>
</evidence>